<dbReference type="InterPro" id="IPR027360">
    <property type="entry name" value="AbrB-like"/>
</dbReference>
<keyword evidence="1" id="KW-0238">DNA-binding</keyword>
<dbReference type="EMBL" id="CP000842">
    <property type="protein sequence ID" value="ABW32931.1"/>
    <property type="molecule type" value="Genomic_DNA"/>
</dbReference>
<dbReference type="GO" id="GO:0032993">
    <property type="term" value="C:protein-DNA complex"/>
    <property type="evidence" value="ECO:0007669"/>
    <property type="project" value="TreeGrafter"/>
</dbReference>
<organism evidence="3 4">
    <name type="scientific">Acaryochloris marina (strain MBIC 11017)</name>
    <dbReference type="NCBI Taxonomy" id="329726"/>
    <lineage>
        <taxon>Bacteria</taxon>
        <taxon>Bacillati</taxon>
        <taxon>Cyanobacteriota</taxon>
        <taxon>Cyanophyceae</taxon>
        <taxon>Acaryochloridales</taxon>
        <taxon>Acaryochloridaceae</taxon>
        <taxon>Acaryochloris</taxon>
    </lineage>
</organism>
<dbReference type="PROSITE" id="PS51740">
    <property type="entry name" value="SPOVT_ABRB"/>
    <property type="match status" value="1"/>
</dbReference>
<dbReference type="AlphaFoldDB" id="A8ZPJ5"/>
<keyword evidence="3" id="KW-0614">Plasmid</keyword>
<gene>
    <name evidence="3" type="ordered locus">AM1_E0162</name>
</gene>
<dbReference type="InterPro" id="IPR007159">
    <property type="entry name" value="SpoVT-AbrB_dom"/>
</dbReference>
<dbReference type="RefSeq" id="WP_012167922.1">
    <property type="nucleotide sequence ID" value="NC_009930.1"/>
</dbReference>
<dbReference type="PANTHER" id="PTHR42182:SF1">
    <property type="entry name" value="SLL0359 PROTEIN"/>
    <property type="match status" value="1"/>
</dbReference>
<dbReference type="Proteomes" id="UP000000268">
    <property type="component" value="Plasmid pREB5"/>
</dbReference>
<accession>A8ZPJ5</accession>
<feature type="domain" description="SpoVT-AbrB" evidence="2">
    <location>
        <begin position="83"/>
        <end position="128"/>
    </location>
</feature>
<proteinExistence type="predicted"/>
<dbReference type="OrthoDB" id="512458at2"/>
<sequence>MPRKRKQSKPITGKDLVAKVKQLGDLTREEKAKACGYYSTDKDGSERIKLMAFLNALLDAEGINLDSHSSSGNGNGRGGRKASYRVSVQSNGNLLLGSAYTKELDVKPGDEFEISLGRKHIHLNKVAEPS</sequence>
<evidence type="ECO:0000313" key="4">
    <source>
        <dbReference type="Proteomes" id="UP000000268"/>
    </source>
</evidence>
<dbReference type="Pfam" id="PF14250">
    <property type="entry name" value="AbrB-like"/>
    <property type="match status" value="1"/>
</dbReference>
<dbReference type="HOGENOM" id="CLU_144044_0_0_3"/>
<dbReference type="PANTHER" id="PTHR42182">
    <property type="entry name" value="SLL0359 PROTEIN"/>
    <property type="match status" value="1"/>
</dbReference>
<protein>
    <recommendedName>
        <fullName evidence="2">SpoVT-AbrB domain-containing protein</fullName>
    </recommendedName>
</protein>
<dbReference type="KEGG" id="amr:AM1_E0162"/>
<keyword evidence="4" id="KW-1185">Reference proteome</keyword>
<geneLocation type="plasmid" evidence="3 4">
    <name>pREB5</name>
</geneLocation>
<name>A8ZPJ5_ACAM1</name>
<reference evidence="3 4" key="1">
    <citation type="journal article" date="2008" name="Proc. Natl. Acad. Sci. U.S.A.">
        <title>Niche adaptation and genome expansion in the chlorophyll d-producing cyanobacterium Acaryochloris marina.</title>
        <authorList>
            <person name="Swingley W.D."/>
            <person name="Chen M."/>
            <person name="Cheung P.C."/>
            <person name="Conrad A.L."/>
            <person name="Dejesa L.C."/>
            <person name="Hao J."/>
            <person name="Honchak B.M."/>
            <person name="Karbach L.E."/>
            <person name="Kurdoglu A."/>
            <person name="Lahiri S."/>
            <person name="Mastrian S.D."/>
            <person name="Miyashita H."/>
            <person name="Page L."/>
            <person name="Ramakrishna P."/>
            <person name="Satoh S."/>
            <person name="Sattley W.M."/>
            <person name="Shimada Y."/>
            <person name="Taylor H.L."/>
            <person name="Tomo T."/>
            <person name="Tsuchiya T."/>
            <person name="Wang Z.T."/>
            <person name="Raymond J."/>
            <person name="Mimuro M."/>
            <person name="Blankenship R.E."/>
            <person name="Touchman J.W."/>
        </authorList>
    </citation>
    <scope>NUCLEOTIDE SEQUENCE [LARGE SCALE GENOMIC DNA]</scope>
    <source>
        <strain evidence="4">MBIC 11017</strain>
        <plasmid evidence="4">Plasmid pREB5</plasmid>
    </source>
</reference>
<evidence type="ECO:0000256" key="1">
    <source>
        <dbReference type="PROSITE-ProRule" id="PRU01076"/>
    </source>
</evidence>
<dbReference type="GO" id="GO:0001217">
    <property type="term" value="F:DNA-binding transcription repressor activity"/>
    <property type="evidence" value="ECO:0007669"/>
    <property type="project" value="TreeGrafter"/>
</dbReference>
<dbReference type="GO" id="GO:0000976">
    <property type="term" value="F:transcription cis-regulatory region binding"/>
    <property type="evidence" value="ECO:0007669"/>
    <property type="project" value="TreeGrafter"/>
</dbReference>
<evidence type="ECO:0000313" key="3">
    <source>
        <dbReference type="EMBL" id="ABW32931.1"/>
    </source>
</evidence>
<evidence type="ECO:0000259" key="2">
    <source>
        <dbReference type="PROSITE" id="PS51740"/>
    </source>
</evidence>